<dbReference type="Pfam" id="PF13906">
    <property type="entry name" value="AA_permease_C"/>
    <property type="match status" value="1"/>
</dbReference>
<keyword evidence="5" id="KW-1185">Reference proteome</keyword>
<keyword evidence="2" id="KW-0472">Membrane</keyword>
<reference evidence="4 5" key="1">
    <citation type="journal article" date="2017" name="Gigascience">
        <title>Draft genome of the honey bee ectoparasitic mite, Tropilaelaps mercedesae, is shaped by the parasitic life history.</title>
        <authorList>
            <person name="Dong X."/>
            <person name="Armstrong S.D."/>
            <person name="Xia D."/>
            <person name="Makepeace B.L."/>
            <person name="Darby A.C."/>
            <person name="Kadowaki T."/>
        </authorList>
    </citation>
    <scope>NUCLEOTIDE SEQUENCE [LARGE SCALE GENOMIC DNA]</scope>
    <source>
        <strain evidence="4">Wuxi-XJTLU</strain>
    </source>
</reference>
<dbReference type="OrthoDB" id="3900342at2759"/>
<evidence type="ECO:0000313" key="5">
    <source>
        <dbReference type="Proteomes" id="UP000192247"/>
    </source>
</evidence>
<feature type="domain" description="Cationic amino acid transporter C-terminal" evidence="3">
    <location>
        <begin position="40"/>
        <end position="90"/>
    </location>
</feature>
<accession>A0A1V9XHA5</accession>
<dbReference type="Proteomes" id="UP000192247">
    <property type="component" value="Unassembled WGS sequence"/>
</dbReference>
<protein>
    <submittedName>
        <fullName evidence="4">Cationic amino acid transporter 4-like</fullName>
    </submittedName>
</protein>
<dbReference type="GO" id="GO:0015171">
    <property type="term" value="F:amino acid transmembrane transporter activity"/>
    <property type="evidence" value="ECO:0007669"/>
    <property type="project" value="TreeGrafter"/>
</dbReference>
<evidence type="ECO:0000256" key="1">
    <source>
        <dbReference type="ARBA" id="ARBA00022448"/>
    </source>
</evidence>
<dbReference type="Gene3D" id="1.20.1740.10">
    <property type="entry name" value="Amino acid/polyamine transporter I"/>
    <property type="match status" value="1"/>
</dbReference>
<dbReference type="InParanoid" id="A0A1V9XHA5"/>
<dbReference type="InterPro" id="IPR029485">
    <property type="entry name" value="CAT_C"/>
</dbReference>
<dbReference type="PANTHER" id="PTHR43243:SF4">
    <property type="entry name" value="CATIONIC AMINO ACID TRANSPORTER 4"/>
    <property type="match status" value="1"/>
</dbReference>
<feature type="transmembrane region" description="Helical" evidence="2">
    <location>
        <begin position="68"/>
        <end position="87"/>
    </location>
</feature>
<feature type="transmembrane region" description="Helical" evidence="2">
    <location>
        <begin position="42"/>
        <end position="62"/>
    </location>
</feature>
<evidence type="ECO:0000313" key="4">
    <source>
        <dbReference type="EMBL" id="OQR72816.1"/>
    </source>
</evidence>
<sequence>MQGLLKDKTYVTPIVLGFCLLISTILLASLQEAHDPCQSYRMPLMPWLGIASLVFDAVLISTLPGLTWLRLVVWLSIGTIVYAAYGLQHSNLEIQEPLNFLTEKL</sequence>
<dbReference type="AlphaFoldDB" id="A0A1V9XHA5"/>
<proteinExistence type="predicted"/>
<dbReference type="EMBL" id="MNPL01011013">
    <property type="protein sequence ID" value="OQR72816.1"/>
    <property type="molecule type" value="Genomic_DNA"/>
</dbReference>
<keyword evidence="2" id="KW-1133">Transmembrane helix</keyword>
<comment type="caution">
    <text evidence="4">The sequence shown here is derived from an EMBL/GenBank/DDBJ whole genome shotgun (WGS) entry which is preliminary data.</text>
</comment>
<gene>
    <name evidence="4" type="ORF">BIW11_10141</name>
</gene>
<keyword evidence="1" id="KW-0813">Transport</keyword>
<feature type="transmembrane region" description="Helical" evidence="2">
    <location>
        <begin position="12"/>
        <end position="30"/>
    </location>
</feature>
<dbReference type="GO" id="GO:0005886">
    <property type="term" value="C:plasma membrane"/>
    <property type="evidence" value="ECO:0007669"/>
    <property type="project" value="TreeGrafter"/>
</dbReference>
<keyword evidence="2" id="KW-0812">Transmembrane</keyword>
<name>A0A1V9XHA5_9ACAR</name>
<organism evidence="4 5">
    <name type="scientific">Tropilaelaps mercedesae</name>
    <dbReference type="NCBI Taxonomy" id="418985"/>
    <lineage>
        <taxon>Eukaryota</taxon>
        <taxon>Metazoa</taxon>
        <taxon>Ecdysozoa</taxon>
        <taxon>Arthropoda</taxon>
        <taxon>Chelicerata</taxon>
        <taxon>Arachnida</taxon>
        <taxon>Acari</taxon>
        <taxon>Parasitiformes</taxon>
        <taxon>Mesostigmata</taxon>
        <taxon>Gamasina</taxon>
        <taxon>Dermanyssoidea</taxon>
        <taxon>Laelapidae</taxon>
        <taxon>Tropilaelaps</taxon>
    </lineage>
</organism>
<evidence type="ECO:0000256" key="2">
    <source>
        <dbReference type="SAM" id="Phobius"/>
    </source>
</evidence>
<evidence type="ECO:0000259" key="3">
    <source>
        <dbReference type="Pfam" id="PF13906"/>
    </source>
</evidence>
<dbReference type="STRING" id="418985.A0A1V9XHA5"/>
<dbReference type="PANTHER" id="PTHR43243">
    <property type="entry name" value="INNER MEMBRANE TRANSPORTER YGJI-RELATED"/>
    <property type="match status" value="1"/>
</dbReference>